<dbReference type="SUPFAM" id="SSF56322">
    <property type="entry name" value="ADC synthase"/>
    <property type="match status" value="1"/>
</dbReference>
<feature type="domain" description="Anthranilate synthase component I N-terminal" evidence="11">
    <location>
        <begin position="42"/>
        <end position="193"/>
    </location>
</feature>
<accession>A0A6J6UUE2</accession>
<dbReference type="PANTHER" id="PTHR11236">
    <property type="entry name" value="AMINOBENZOATE/ANTHRANILATE SYNTHASE"/>
    <property type="match status" value="1"/>
</dbReference>
<evidence type="ECO:0000256" key="4">
    <source>
        <dbReference type="ARBA" id="ARBA00022723"/>
    </source>
</evidence>
<dbReference type="GO" id="GO:0046872">
    <property type="term" value="F:metal ion binding"/>
    <property type="evidence" value="ECO:0007669"/>
    <property type="project" value="UniProtKB-KW"/>
</dbReference>
<keyword evidence="5" id="KW-0460">Magnesium</keyword>
<dbReference type="InterPro" id="IPR019999">
    <property type="entry name" value="Anth_synth_I-like"/>
</dbReference>
<evidence type="ECO:0000313" key="12">
    <source>
        <dbReference type="EMBL" id="CAB4762894.1"/>
    </source>
</evidence>
<protein>
    <recommendedName>
        <fullName evidence="3">Anthranilate synthase component 1</fullName>
    </recommendedName>
</protein>
<evidence type="ECO:0000256" key="1">
    <source>
        <dbReference type="ARBA" id="ARBA00001946"/>
    </source>
</evidence>
<keyword evidence="6" id="KW-0456">Lyase</keyword>
<comment type="subunit">
    <text evidence="2">Heterotetramer consisting of two non-identical subunits: a beta subunit (TrpG) and a large alpha subunit (TrpE).</text>
</comment>
<evidence type="ECO:0000256" key="6">
    <source>
        <dbReference type="ARBA" id="ARBA00023239"/>
    </source>
</evidence>
<dbReference type="InterPro" id="IPR006805">
    <property type="entry name" value="Anth_synth_I_N"/>
</dbReference>
<evidence type="ECO:0000256" key="7">
    <source>
        <dbReference type="ARBA" id="ARBA00025634"/>
    </source>
</evidence>
<dbReference type="PANTHER" id="PTHR11236:SF48">
    <property type="entry name" value="ISOCHORISMATE SYNTHASE MENF"/>
    <property type="match status" value="1"/>
</dbReference>
<evidence type="ECO:0000259" key="11">
    <source>
        <dbReference type="Pfam" id="PF04715"/>
    </source>
</evidence>
<evidence type="ECO:0000256" key="3">
    <source>
        <dbReference type="ARBA" id="ARBA00020653"/>
    </source>
</evidence>
<dbReference type="InterPro" id="IPR005801">
    <property type="entry name" value="ADC_synthase"/>
</dbReference>
<evidence type="ECO:0000256" key="9">
    <source>
        <dbReference type="SAM" id="MobiDB-lite"/>
    </source>
</evidence>
<dbReference type="GO" id="GO:0004049">
    <property type="term" value="F:anthranilate synthase activity"/>
    <property type="evidence" value="ECO:0007669"/>
    <property type="project" value="UniProtKB-EC"/>
</dbReference>
<proteinExistence type="predicted"/>
<dbReference type="Pfam" id="PF00425">
    <property type="entry name" value="Chorismate_bind"/>
    <property type="match status" value="1"/>
</dbReference>
<comment type="cofactor">
    <cofactor evidence="1">
        <name>Mg(2+)</name>
        <dbReference type="ChEBI" id="CHEBI:18420"/>
    </cofactor>
</comment>
<evidence type="ECO:0000256" key="2">
    <source>
        <dbReference type="ARBA" id="ARBA00011575"/>
    </source>
</evidence>
<dbReference type="AlphaFoldDB" id="A0A6J6UUE2"/>
<evidence type="ECO:0000259" key="10">
    <source>
        <dbReference type="Pfam" id="PF00425"/>
    </source>
</evidence>
<feature type="domain" description="Chorismate-utilising enzyme C-terminal" evidence="10">
    <location>
        <begin position="255"/>
        <end position="511"/>
    </location>
</feature>
<name>A0A6J6UUE2_9ZZZZ</name>
<dbReference type="GO" id="GO:0000162">
    <property type="term" value="P:L-tryptophan biosynthetic process"/>
    <property type="evidence" value="ECO:0007669"/>
    <property type="project" value="TreeGrafter"/>
</dbReference>
<comment type="function">
    <text evidence="7">Part of a heterotetrameric complex that catalyzes the two-step biosynthesis of anthranilate, an intermediate in the biosynthesis of L-tryptophan. In the first step, the glutamine-binding beta subunit (TrpG) of anthranilate synthase (AS) provides the glutamine amidotransferase activity which generates ammonia as a substrate that, along with chorismate, is used in the second step, catalyzed by the large alpha subunit of AS (TrpE) to produce anthranilate. In the absence of TrpG, TrpE can synthesize anthranilate directly from chorismate and high concentrations of ammonia.</text>
</comment>
<keyword evidence="4" id="KW-0479">Metal-binding</keyword>
<dbReference type="InterPro" id="IPR015890">
    <property type="entry name" value="Chorismate_C"/>
</dbReference>
<evidence type="ECO:0000256" key="5">
    <source>
        <dbReference type="ARBA" id="ARBA00022842"/>
    </source>
</evidence>
<feature type="region of interest" description="Disordered" evidence="9">
    <location>
        <begin position="518"/>
        <end position="549"/>
    </location>
</feature>
<dbReference type="PRINTS" id="PR00095">
    <property type="entry name" value="ANTSNTHASEI"/>
</dbReference>
<dbReference type="Gene3D" id="3.60.120.10">
    <property type="entry name" value="Anthranilate synthase"/>
    <property type="match status" value="1"/>
</dbReference>
<reference evidence="12" key="1">
    <citation type="submission" date="2020-05" db="EMBL/GenBank/DDBJ databases">
        <authorList>
            <person name="Chiriac C."/>
            <person name="Salcher M."/>
            <person name="Ghai R."/>
            <person name="Kavagutti S V."/>
        </authorList>
    </citation>
    <scope>NUCLEOTIDE SEQUENCE</scope>
</reference>
<comment type="catalytic activity">
    <reaction evidence="8">
        <text>chorismate + L-glutamine = anthranilate + pyruvate + L-glutamate + H(+)</text>
        <dbReference type="Rhea" id="RHEA:21732"/>
        <dbReference type="ChEBI" id="CHEBI:15361"/>
        <dbReference type="ChEBI" id="CHEBI:15378"/>
        <dbReference type="ChEBI" id="CHEBI:16567"/>
        <dbReference type="ChEBI" id="CHEBI:29748"/>
        <dbReference type="ChEBI" id="CHEBI:29985"/>
        <dbReference type="ChEBI" id="CHEBI:58359"/>
        <dbReference type="EC" id="4.1.3.27"/>
    </reaction>
</comment>
<gene>
    <name evidence="12" type="ORF">UFOPK2766_02333</name>
</gene>
<dbReference type="Pfam" id="PF04715">
    <property type="entry name" value="Anth_synt_I_N"/>
    <property type="match status" value="1"/>
</dbReference>
<sequence length="549" mass="59823">MTQKSYQTAASSSAQIVPNFELFKKLARTHRVVPVFRTLLADLTTPVAAFMRLCGDDTEGQPGFLLESVDHGGRWSRWSFVGREPRAKIVSRQGTLTFSGDLPDGIPTDQGVLASLDMLLKHYKAPLAAEFGDEGAALPPLHSGVVGYLGYDVVREVEHLPHAPDADRDWPDAILSVIGELAAYDHWSQQVTLIANAFVDETFTDEQLERSYISAISRIDQMAADGAIALEEPLVEAPASADPPPVTSTLAPGLYESAVAVAKEHILSGDIFQVVLSQRFDVETDADPLDLYRVLRRINPSPYMYYVREEELTLVGCSPEPMVQLLEGKVISRPIAGTRFRGRNDEHDRQLAAELIEHPKERAEHIMLVDLARNDVGRVVEFGTCQVDELMTLERFSHVMHLTSQVSGTLAASSTPIDVLRATLPAGTVSGAPKVRAMEIIDELEPTRRGPYAGVVGYLDFSGSIDTALAIRTMVIDPPGADGKRRASVQAGAGVVADSIASEEELETRNKAKALLSAIGPAEQMTRHRRAAAQNRLGTDPTRHRPDSA</sequence>
<dbReference type="EMBL" id="CAEZYU010000180">
    <property type="protein sequence ID" value="CAB4762894.1"/>
    <property type="molecule type" value="Genomic_DNA"/>
</dbReference>
<evidence type="ECO:0000256" key="8">
    <source>
        <dbReference type="ARBA" id="ARBA00047683"/>
    </source>
</evidence>
<organism evidence="12">
    <name type="scientific">freshwater metagenome</name>
    <dbReference type="NCBI Taxonomy" id="449393"/>
    <lineage>
        <taxon>unclassified sequences</taxon>
        <taxon>metagenomes</taxon>
        <taxon>ecological metagenomes</taxon>
    </lineage>
</organism>